<keyword evidence="1" id="KW-0732">Signal</keyword>
<evidence type="ECO:0000259" key="2">
    <source>
        <dbReference type="Pfam" id="PF07589"/>
    </source>
</evidence>
<dbReference type="Pfam" id="PF07589">
    <property type="entry name" value="PEP-CTERM"/>
    <property type="match status" value="1"/>
</dbReference>
<evidence type="ECO:0000313" key="3">
    <source>
        <dbReference type="EMBL" id="MFD2159965.1"/>
    </source>
</evidence>
<dbReference type="Proteomes" id="UP001597389">
    <property type="component" value="Unassembled WGS sequence"/>
</dbReference>
<dbReference type="RefSeq" id="WP_377088922.1">
    <property type="nucleotide sequence ID" value="NZ_JBHSJL010000014.1"/>
</dbReference>
<gene>
    <name evidence="3" type="ORF">ACFSW8_13740</name>
</gene>
<proteinExistence type="predicted"/>
<accession>A0ABW4ZDH5</accession>
<name>A0ABW4ZDH5_9BACT</name>
<sequence length="271" mass="27583">MYLPKHILPLALWATAQTSLTAATAITGAAYDPNDPDTGLVSNGTLALTSGTLTFDLPTRSYSGSSSGTGTFLTTPDPNYDDYVVYLFDSIDLGAGVTITVNNAGNTSPGIALLSLSNITLNANLSYNSSSVSNDGGDIVLVAENTLLVNSTISSVGRTATQGNQSGTDGGNITLAATTMNLQGATLTTQGGSGHNSNKPKGDGGTIDLFAANLTGSYTTNVTQGAVGSGGLNGQVVVHPGLAYLQVPEPSTSMLAMLGIIGMSCMRRRHR</sequence>
<comment type="caution">
    <text evidence="3">The sequence shown here is derived from an EMBL/GenBank/DDBJ whole genome shotgun (WGS) entry which is preliminary data.</text>
</comment>
<reference evidence="4" key="1">
    <citation type="journal article" date="2019" name="Int. J. Syst. Evol. Microbiol.">
        <title>The Global Catalogue of Microorganisms (GCM) 10K type strain sequencing project: providing services to taxonomists for standard genome sequencing and annotation.</title>
        <authorList>
            <consortium name="The Broad Institute Genomics Platform"/>
            <consortium name="The Broad Institute Genome Sequencing Center for Infectious Disease"/>
            <person name="Wu L."/>
            <person name="Ma J."/>
        </authorList>
    </citation>
    <scope>NUCLEOTIDE SEQUENCE [LARGE SCALE GENOMIC DNA]</scope>
    <source>
        <strain evidence="4">CCUG 57942</strain>
    </source>
</reference>
<protein>
    <submittedName>
        <fullName evidence="3">PEP-CTERM sorting domain-containing protein</fullName>
    </submittedName>
</protein>
<evidence type="ECO:0000313" key="4">
    <source>
        <dbReference type="Proteomes" id="UP001597389"/>
    </source>
</evidence>
<feature type="chain" id="PRO_5046361892" evidence="1">
    <location>
        <begin position="23"/>
        <end position="271"/>
    </location>
</feature>
<dbReference type="EMBL" id="JBHUJB010000061">
    <property type="protein sequence ID" value="MFD2159965.1"/>
    <property type="molecule type" value="Genomic_DNA"/>
</dbReference>
<dbReference type="InterPro" id="IPR013424">
    <property type="entry name" value="Ice-binding_C"/>
</dbReference>
<organism evidence="3 4">
    <name type="scientific">Rubritalea tangerina</name>
    <dbReference type="NCBI Taxonomy" id="430798"/>
    <lineage>
        <taxon>Bacteria</taxon>
        <taxon>Pseudomonadati</taxon>
        <taxon>Verrucomicrobiota</taxon>
        <taxon>Verrucomicrobiia</taxon>
        <taxon>Verrucomicrobiales</taxon>
        <taxon>Rubritaleaceae</taxon>
        <taxon>Rubritalea</taxon>
    </lineage>
</organism>
<feature type="signal peptide" evidence="1">
    <location>
        <begin position="1"/>
        <end position="22"/>
    </location>
</feature>
<feature type="domain" description="Ice-binding protein C-terminal" evidence="2">
    <location>
        <begin position="246"/>
        <end position="269"/>
    </location>
</feature>
<evidence type="ECO:0000256" key="1">
    <source>
        <dbReference type="SAM" id="SignalP"/>
    </source>
</evidence>
<keyword evidence="4" id="KW-1185">Reference proteome</keyword>